<keyword evidence="2" id="KW-1185">Reference proteome</keyword>
<evidence type="ECO:0008006" key="3">
    <source>
        <dbReference type="Google" id="ProtNLM"/>
    </source>
</evidence>
<dbReference type="PANTHER" id="PTHR30570">
    <property type="entry name" value="PERIPLASMIC PHOSPHATE BINDING COMPONENT OF PHOSPHATE ABC TRANSPORTER"/>
    <property type="match status" value="1"/>
</dbReference>
<reference evidence="1 2" key="1">
    <citation type="submission" date="2019-02" db="EMBL/GenBank/DDBJ databases">
        <title>Deep-cultivation of Planctomycetes and their phenomic and genomic characterization uncovers novel biology.</title>
        <authorList>
            <person name="Wiegand S."/>
            <person name="Jogler M."/>
            <person name="Boedeker C."/>
            <person name="Pinto D."/>
            <person name="Vollmers J."/>
            <person name="Rivas-Marin E."/>
            <person name="Kohn T."/>
            <person name="Peeters S.H."/>
            <person name="Heuer A."/>
            <person name="Rast P."/>
            <person name="Oberbeckmann S."/>
            <person name="Bunk B."/>
            <person name="Jeske O."/>
            <person name="Meyerdierks A."/>
            <person name="Storesund J.E."/>
            <person name="Kallscheuer N."/>
            <person name="Luecker S."/>
            <person name="Lage O.M."/>
            <person name="Pohl T."/>
            <person name="Merkel B.J."/>
            <person name="Hornburger P."/>
            <person name="Mueller R.-W."/>
            <person name="Bruemmer F."/>
            <person name="Labrenz M."/>
            <person name="Spormann A.M."/>
            <person name="Op Den Camp H."/>
            <person name="Overmann J."/>
            <person name="Amann R."/>
            <person name="Jetten M.S.M."/>
            <person name="Mascher T."/>
            <person name="Medema M.H."/>
            <person name="Devos D.P."/>
            <person name="Kaster A.-K."/>
            <person name="Ovreas L."/>
            <person name="Rohde M."/>
            <person name="Galperin M.Y."/>
            <person name="Jogler C."/>
        </authorList>
    </citation>
    <scope>NUCLEOTIDE SEQUENCE [LARGE SCALE GENOMIC DNA]</scope>
    <source>
        <strain evidence="1 2">Pla100</strain>
    </source>
</reference>
<dbReference type="PANTHER" id="PTHR30570:SF1">
    <property type="entry name" value="PHOSPHATE-BINDING PROTEIN PSTS"/>
    <property type="match status" value="1"/>
</dbReference>
<sequence length="106" mass="11002">MGGQEYGANTIKTGGNGEIAQNVADNLGGVGYVGLSYANAPGVKAVPIEGVTPDPANASTYPLSRKLFYYTIADKTSPEAMKFIKWSQSSTEAAAIITEVGFIPGK</sequence>
<gene>
    <name evidence="1" type="ORF">Pla100_48060</name>
</gene>
<comment type="caution">
    <text evidence="1">The sequence shown here is derived from an EMBL/GenBank/DDBJ whole genome shotgun (WGS) entry which is preliminary data.</text>
</comment>
<dbReference type="SUPFAM" id="SSF53850">
    <property type="entry name" value="Periplasmic binding protein-like II"/>
    <property type="match status" value="1"/>
</dbReference>
<dbReference type="Gene3D" id="3.40.190.10">
    <property type="entry name" value="Periplasmic binding protein-like II"/>
    <property type="match status" value="2"/>
</dbReference>
<dbReference type="AlphaFoldDB" id="A0A5C5ZZ78"/>
<evidence type="ECO:0000313" key="2">
    <source>
        <dbReference type="Proteomes" id="UP000316213"/>
    </source>
</evidence>
<dbReference type="Proteomes" id="UP000316213">
    <property type="component" value="Unassembled WGS sequence"/>
</dbReference>
<dbReference type="InterPro" id="IPR050811">
    <property type="entry name" value="Phosphate_ABC_transporter"/>
</dbReference>
<dbReference type="EMBL" id="SJPM01000012">
    <property type="protein sequence ID" value="TWT92268.1"/>
    <property type="molecule type" value="Genomic_DNA"/>
</dbReference>
<organism evidence="1 2">
    <name type="scientific">Neorhodopirellula pilleata</name>
    <dbReference type="NCBI Taxonomy" id="2714738"/>
    <lineage>
        <taxon>Bacteria</taxon>
        <taxon>Pseudomonadati</taxon>
        <taxon>Planctomycetota</taxon>
        <taxon>Planctomycetia</taxon>
        <taxon>Pirellulales</taxon>
        <taxon>Pirellulaceae</taxon>
        <taxon>Neorhodopirellula</taxon>
    </lineage>
</organism>
<evidence type="ECO:0000313" key="1">
    <source>
        <dbReference type="EMBL" id="TWT92268.1"/>
    </source>
</evidence>
<protein>
    <recommendedName>
        <fullName evidence="3">Phosphate-binding protein PstS 1</fullName>
    </recommendedName>
</protein>
<name>A0A5C5ZZ78_9BACT</name>
<accession>A0A5C5ZZ78</accession>
<proteinExistence type="predicted"/>